<evidence type="ECO:0000313" key="4">
    <source>
        <dbReference type="EMBL" id="OHT05863.1"/>
    </source>
</evidence>
<dbReference type="Proteomes" id="UP000179807">
    <property type="component" value="Unassembled WGS sequence"/>
</dbReference>
<keyword evidence="5" id="KW-1185">Reference proteome</keyword>
<evidence type="ECO:0000256" key="1">
    <source>
        <dbReference type="SAM" id="MobiDB-lite"/>
    </source>
</evidence>
<sequence length="2891" mass="334905">MKLKLNSTKYLRKKMIIVNHIQCFFTEKLKFSSFFMSFEPNFIADRPVWADKFILDNCISIFSIGTDSELPLVSYDPEIPDSILSMKKEITNINLLAVLFDFYSLLKIDNSDLTTILILRKLFALSFYSMQYKENERVNLFKEVTILLNKLLLIDESELDEELRRFCASTVSYSLATFSWMLREIKIDECENEYIELIKISFKIYDLQLNPIIESHQYFTEFFLSVLLSFPYEVKSEFDNLFNEALLKSLESLPNFTSQTFNFGFTIIHLIKFLESDYSIDTQINTLKLVSIILSKYPHFSEFLFNDQNIEIVSRFVFSAISQANIQIDKEEINKPKDFGFIPNQQLTSDDILNYAPSQDQFPYEFTSEMNMSQDLEQNINQNINQNVSAYPGVNLGINVDIIDDINIIDLTNRIFEAPKDLPSFSQCNYFNLLLDTVFEFCKLNEISGHPQFIRKILQMFDTSDSDEKMFSMTTFLLMWGRNYILTKAPSAADSLAKVGYFDRMLELSFNTLRCSEYIDFLCKLYPYILSSTTDNLFFMVSLFTRHEMIFTQFICEEQLNECLMKCCQIAPLRISKLFSPIFYDQRLSNLVTHLQNAQTQLGKVIKEKNETLMEINENNSNLNMPIEDFDIIQNHLTKIRKMLFDYILILLSFNEINYLLCFSSMFVYSSLMLFFESSTSKFAFNFISNCLRRLTFRDRSLTIIFNFFQKIFKEVQTDNRLTNISTQALQIVSTSFESNTESIAFIFLHTSFFPSLVEYVSFIKSEENMYLLLDLAQKCTALKGDIADYVAEMDLFSKLYPLTLSMFMKNNHSDDDTSADENAVIEIPDEFLSHLWSIVFNEKALPSENNKHPIINAAPLTLIYRLFKLNNSKFLPFITYLQDICEVDLQSALEINNSDFPSVLISTIEEYHEMTDRDSKFDAILNLFSSLAAHSLRSRDALSFFHNFSTLKGNFRPFFTVDLLRTLLFLFQSPYDSPYSFYHIDKSSGIIYLPPVQIQHELKAFTFFIEIELTEKPEHFGVLFSIESNGFCFSLYFRESKIFFDFGFLNNSTTTGSFEYVFPSKTWTNIAVTYSERNLRLFVHGKEQSHIKVAKFVIPPGWTQSYVSRNVSCNIGYFGFLKTALQPTLIKTLALLPKTAVTSFSPADMNDFSYDMMPLFHGEIYTNSLYLYNSAISFIKKKTSVNLAYVPISHEQMKVEGQIFGYSPRAKDMLRSIGGASAFLPIFAQIDQPLMPKPGEEISYEFDPTFLPFLIQVLIAYLRNSPSNQEDFATMNGFMVIGYLLSRSKLQNITQQVIEMMKRLYKEIIVPRLAYQMLEYIFLDIRLWIYLPSELQLMVYNTILELFVTSTSDKQRWFTWALPFNKILYIMRTFFWSKFTDDRICLCQQPKKNKVTKEIEGTRPENIVPIRDMFWKIAQSIFGMSFNQISANTICFLSFDQSDQQFSVETLSFLLYLLRIRNPIMLTTLISQNYTFETFFSLLASSSELIRSQCIHIFILIQYLEPVYRDALMKPYDENEWVVGIMSTMNTKGITTILADVVFGYMFGLFDVRQNVVMPKVRISQLQNVTSGFNFAKLSLFPLSMMIIADFPDAICSKYLYALDRSISQIVPHFVTMPDWDLPFIMLLIHRIPTENTKFDQSSFICLHTLCSLYGLSLNQCTNLINLPHFIESSSSRIGRDFSHILRHIYNYFFDMYLLKQPINAPIDTIYLVMQTVFEFLFIINSNSTYYLPPLHNPGEFDGDLGETEADFHVSFQELHRNRWNAAVPNIQLIYSTRTLENGVWIDSELAQRLLRAFIIYNGVFTLKLKSAQIQPLFMYSFILSAGLQQHFAAFEPFLRFLTPRIPADRGINDNQYQAFINYFAGLTKVYLVTDKNHPSHFYMVEQSNAYNQVIMARLKTRIAWGPNIEEFDLNFQNTPNNYAHMILEKFAAIEVSMIKYAQKLQKEIIKSMTQLATRIEKVAFHFTCLNPTDSLKHLSVRNEQARLQLYQFAASVKTNQRRCLKVYRELWRSLSSEGGPWCPINEIPEVHWKLDKNLMTVDMRRGRLINNYNYTDHKDASILRDVGKIDDAQNLYEEHLKQVRMSKFSGKQSVISIGDDDEDDTDLHETNNKHLNDKNKGSKEDKNSEISPMISYATENIILKADANRVTMKKVVKGSIMLTRTFLVFQSYESSKKTVSIPLYSITHIFTRRYLLIDTAIEIFTLSKRAYLIDFAAGERNKILDELKKFNLPNLKFLQTCDKDILPLLEETYKKWSNGDLSNFDYLMKINLFSGRTYNDLSQYPVFPWIIADYSSTELDLNDPNTFRDLSIPIGALEDDRLQMMKRRMNEGFEYLYGSFYTSPAVVIGYLIRIEPFASLHIELQEGKFDQSTRLFNSIPKAWESIHKAPMDFRELIPEFFYMPEFLVNSNNFDLGKGSNDVELPPWASSPRDFIEKNRAALESPIVTAFLPRWIDLIFGVNSRGNEALLHDNVFAPYFFEDSITSEVLNDPAQLKFIQEYACCFGSAPRQLFDEPHRSRKHKKKPISTFSHKFMMLYDNKCPVLSIEVMPKPHSAIQIINSRFEMIKYGIYTNLNQPNSYANNMSNIPQVQTNLNANLEYPINNLSNDMKGNVKGNIEPVIPSLGMNKVQLLLNHAILDEDIISMTNTVQTINGFAITAVPWDTSITISTGVNGFPIHSKRIHTRKITAIAVSPNFYATASLDCTLILWKMIPSSPQIPFSIMSKHQSYISCVSLNEKVDLCVSVSRKGEIITQSLITGSFIKKVTIEIDGEPTFIEVFDSGLICVAFLFSEKTVIFTFDQNLVEIGRATLEGLIQCWTRIEWPDENDYLFVAMKSGSLMIYKVPTFEPEWKQEKMDFIVSRLSVAQNPLRVIIGTMCGKVIALSFQE</sequence>
<dbReference type="InterPro" id="IPR013320">
    <property type="entry name" value="ConA-like_dom_sf"/>
</dbReference>
<dbReference type="InterPro" id="IPR023362">
    <property type="entry name" value="PH-BEACH_dom"/>
</dbReference>
<feature type="compositionally biased region" description="Basic and acidic residues" evidence="1">
    <location>
        <begin position="2109"/>
        <end position="2130"/>
    </location>
</feature>
<dbReference type="Pfam" id="PF15787">
    <property type="entry name" value="DUF4704"/>
    <property type="match status" value="1"/>
</dbReference>
<dbReference type="SUPFAM" id="SSF81837">
    <property type="entry name" value="BEACH domain"/>
    <property type="match status" value="1"/>
</dbReference>
<dbReference type="SUPFAM" id="SSF50729">
    <property type="entry name" value="PH domain-like"/>
    <property type="match status" value="1"/>
</dbReference>
<dbReference type="SUPFAM" id="SSF49899">
    <property type="entry name" value="Concanavalin A-like lectins/glucanases"/>
    <property type="match status" value="1"/>
</dbReference>
<dbReference type="PANTHER" id="PTHR13743">
    <property type="entry name" value="BEIGE/BEACH-RELATED"/>
    <property type="match status" value="1"/>
</dbReference>
<dbReference type="SUPFAM" id="SSF50978">
    <property type="entry name" value="WD40 repeat-like"/>
    <property type="match status" value="1"/>
</dbReference>
<dbReference type="Gene3D" id="2.60.120.200">
    <property type="match status" value="1"/>
</dbReference>
<dbReference type="SMART" id="SM01026">
    <property type="entry name" value="Beach"/>
    <property type="match status" value="1"/>
</dbReference>
<dbReference type="InterPro" id="IPR011993">
    <property type="entry name" value="PH-like_dom_sf"/>
</dbReference>
<dbReference type="GeneID" id="94839569"/>
<gene>
    <name evidence="4" type="ORF">TRFO_26303</name>
</gene>
<dbReference type="InterPro" id="IPR031570">
    <property type="entry name" value="NBEA/BDCP_DUF4704"/>
</dbReference>
<organism evidence="4 5">
    <name type="scientific">Tritrichomonas foetus</name>
    <dbReference type="NCBI Taxonomy" id="1144522"/>
    <lineage>
        <taxon>Eukaryota</taxon>
        <taxon>Metamonada</taxon>
        <taxon>Parabasalia</taxon>
        <taxon>Tritrichomonadida</taxon>
        <taxon>Tritrichomonadidae</taxon>
        <taxon>Tritrichomonas</taxon>
    </lineage>
</organism>
<dbReference type="Pfam" id="PF02138">
    <property type="entry name" value="Beach"/>
    <property type="match status" value="1"/>
</dbReference>
<dbReference type="PROSITE" id="PS50197">
    <property type="entry name" value="BEACH"/>
    <property type="match status" value="1"/>
</dbReference>
<reference evidence="4" key="1">
    <citation type="submission" date="2016-10" db="EMBL/GenBank/DDBJ databases">
        <authorList>
            <person name="Benchimol M."/>
            <person name="Almeida L.G."/>
            <person name="Vasconcelos A.T."/>
            <person name="Perreira-Neves A."/>
            <person name="Rosa I.A."/>
            <person name="Tasca T."/>
            <person name="Bogo M.R."/>
            <person name="de Souza W."/>
        </authorList>
    </citation>
    <scope>NUCLEOTIDE SEQUENCE [LARGE SCALE GENOMIC DNA]</scope>
    <source>
        <strain evidence="4">K</strain>
    </source>
</reference>
<dbReference type="VEuPathDB" id="TrichDB:TRFO_26303"/>
<dbReference type="InterPro" id="IPR036372">
    <property type="entry name" value="BEACH_dom_sf"/>
</dbReference>
<dbReference type="RefSeq" id="XP_068358999.1">
    <property type="nucleotide sequence ID" value="XM_068504865.1"/>
</dbReference>
<dbReference type="InterPro" id="IPR015943">
    <property type="entry name" value="WD40/YVTN_repeat-like_dom_sf"/>
</dbReference>
<evidence type="ECO:0000259" key="3">
    <source>
        <dbReference type="PROSITE" id="PS51783"/>
    </source>
</evidence>
<feature type="region of interest" description="Disordered" evidence="1">
    <location>
        <begin position="2099"/>
        <end position="2130"/>
    </location>
</feature>
<dbReference type="InterPro" id="IPR000409">
    <property type="entry name" value="BEACH_dom"/>
</dbReference>
<protein>
    <submittedName>
        <fullName evidence="4">Beige/BEACH domain containing protein</fullName>
    </submittedName>
</protein>
<name>A0A1J4K3B4_9EUKA</name>
<proteinExistence type="predicted"/>
<dbReference type="InterPro" id="IPR001680">
    <property type="entry name" value="WD40_rpt"/>
</dbReference>
<dbReference type="InterPro" id="IPR050865">
    <property type="entry name" value="BEACH_Domain"/>
</dbReference>
<dbReference type="Pfam" id="PF13385">
    <property type="entry name" value="Laminin_G_3"/>
    <property type="match status" value="1"/>
</dbReference>
<dbReference type="CDD" id="cd06071">
    <property type="entry name" value="Beach"/>
    <property type="match status" value="1"/>
</dbReference>
<feature type="domain" description="BEACH-type PH" evidence="3">
    <location>
        <begin position="2138"/>
        <end position="2230"/>
    </location>
</feature>
<evidence type="ECO:0000313" key="5">
    <source>
        <dbReference type="Proteomes" id="UP000179807"/>
    </source>
</evidence>
<comment type="caution">
    <text evidence="4">The sequence shown here is derived from an EMBL/GenBank/DDBJ whole genome shotgun (WGS) entry which is preliminary data.</text>
</comment>
<dbReference type="Pfam" id="PF16057">
    <property type="entry name" value="DUF4800"/>
    <property type="match status" value="1"/>
</dbReference>
<feature type="domain" description="BEACH" evidence="2">
    <location>
        <begin position="2243"/>
        <end position="2522"/>
    </location>
</feature>
<dbReference type="Gene3D" id="2.30.29.30">
    <property type="entry name" value="Pleckstrin-homology domain (PH domain)/Phosphotyrosine-binding domain (PTB)"/>
    <property type="match status" value="1"/>
</dbReference>
<dbReference type="Pfam" id="PF14844">
    <property type="entry name" value="PH_BEACH"/>
    <property type="match status" value="1"/>
</dbReference>
<dbReference type="PANTHER" id="PTHR13743:SF112">
    <property type="entry name" value="BEACH DOMAIN-CONTAINING PROTEIN"/>
    <property type="match status" value="1"/>
</dbReference>
<dbReference type="InterPro" id="IPR036322">
    <property type="entry name" value="WD40_repeat_dom_sf"/>
</dbReference>
<dbReference type="Gene3D" id="2.130.10.10">
    <property type="entry name" value="YVTN repeat-like/Quinoprotein amine dehydrogenase"/>
    <property type="match status" value="1"/>
</dbReference>
<dbReference type="EMBL" id="MLAK01000744">
    <property type="protein sequence ID" value="OHT05863.1"/>
    <property type="molecule type" value="Genomic_DNA"/>
</dbReference>
<dbReference type="Gene3D" id="1.10.1540.10">
    <property type="entry name" value="BEACH domain"/>
    <property type="match status" value="1"/>
</dbReference>
<dbReference type="OrthoDB" id="26681at2759"/>
<evidence type="ECO:0000259" key="2">
    <source>
        <dbReference type="PROSITE" id="PS50197"/>
    </source>
</evidence>
<accession>A0A1J4K3B4</accession>
<dbReference type="PROSITE" id="PS51783">
    <property type="entry name" value="PH_BEACH"/>
    <property type="match status" value="1"/>
</dbReference>
<dbReference type="SMART" id="SM00320">
    <property type="entry name" value="WD40"/>
    <property type="match status" value="2"/>
</dbReference>